<evidence type="ECO:0000313" key="2">
    <source>
        <dbReference type="Proteomes" id="UP000204231"/>
    </source>
</evidence>
<dbReference type="OrthoDB" id="33067at10239"/>
<dbReference type="GeneID" id="29066489"/>
<organism evidence="1 2">
    <name type="scientific">Mycobacterium phage Tonenili</name>
    <dbReference type="NCBI Taxonomy" id="1891703"/>
    <lineage>
        <taxon>Viruses</taxon>
        <taxon>Duplodnaviria</taxon>
        <taxon>Heunggongvirae</taxon>
        <taxon>Uroviricota</taxon>
        <taxon>Caudoviricetes</taxon>
        <taxon>Ceeclamvirinae</taxon>
        <taxon>Bixzunavirus</taxon>
        <taxon>Bixzunavirus tonenili</taxon>
    </lineage>
</organism>
<keyword evidence="2" id="KW-1185">Reference proteome</keyword>
<evidence type="ECO:0000313" key="1">
    <source>
        <dbReference type="EMBL" id="AON96842.1"/>
    </source>
</evidence>
<dbReference type="Proteomes" id="UP000204231">
    <property type="component" value="Segment"/>
</dbReference>
<dbReference type="RefSeq" id="YP_009287955.1">
    <property type="nucleotide sequence ID" value="NC_031080.1"/>
</dbReference>
<protein>
    <submittedName>
        <fullName evidence="1">Uncharacterized protein</fullName>
    </submittedName>
</protein>
<accession>A0A1C9EH69</accession>
<proteinExistence type="predicted"/>
<sequence>MDNDDDKVRVWIHLYGGEQDGWRRKIVLADADPEKAPQMFYVCRIRDEVKISEAASPTARMTLQNQLSQLAYELYADVVIPCASGKPERELRYRRLESADKVMPNAMG</sequence>
<gene>
    <name evidence="1" type="ORF">SEA_TONENILI_91</name>
</gene>
<dbReference type="KEGG" id="vg:29066489"/>
<dbReference type="EMBL" id="KX752698">
    <property type="protein sequence ID" value="AON96842.1"/>
    <property type="molecule type" value="Genomic_DNA"/>
</dbReference>
<name>A0A1C9EH69_9CAUD</name>
<reference evidence="1 2" key="1">
    <citation type="submission" date="2016-08" db="EMBL/GenBank/DDBJ databases">
        <authorList>
            <person name="Acevedo E."/>
            <person name="Azhar M."/>
            <person name="Golebiewska U.P."/>
            <person name="Grzywna D."/>
            <person name="Guardiola R."/>
            <person name="Jackson O."/>
            <person name="John N."/>
            <person name="Kanavatsas C."/>
            <person name="Khan S."/>
            <person name="Leong J."/>
            <person name="Mansilla E."/>
            <person name="Muladjanov Y."/>
            <person name="Nouel J."/>
            <person name="Oh S."/>
            <person name="Oppedisano M."/>
            <person name="Sajid A."/>
            <person name="Samper M."/>
            <person name="Ugbeva O."/>
            <person name="Delesalle V.A."/>
            <person name="Garlena R.A."/>
            <person name="Russell D.A."/>
            <person name="Pope W.H."/>
            <person name="Jacobs-Sera D."/>
            <person name="Hendrix R.W."/>
            <person name="Hatfull G.F."/>
        </authorList>
    </citation>
    <scope>NUCLEOTIDE SEQUENCE [LARGE SCALE GENOMIC DNA]</scope>
</reference>